<keyword evidence="2" id="KW-1185">Reference proteome</keyword>
<evidence type="ECO:0000313" key="1">
    <source>
        <dbReference type="EMBL" id="EGO59314.1"/>
    </source>
</evidence>
<dbReference type="KEGG" id="nte:NEUTE1DRAFT40208"/>
<accession>F8MFT8</accession>
<dbReference type="EMBL" id="GL891303">
    <property type="protein sequence ID" value="EGO59314.1"/>
    <property type="molecule type" value="Genomic_DNA"/>
</dbReference>
<dbReference type="RefSeq" id="XP_009848842.1">
    <property type="nucleotide sequence ID" value="XM_009850540.1"/>
</dbReference>
<dbReference type="GeneID" id="20827737"/>
<dbReference type="Proteomes" id="UP000008065">
    <property type="component" value="Unassembled WGS sequence"/>
</dbReference>
<dbReference type="AlphaFoldDB" id="F8MFT8"/>
<reference evidence="2" key="1">
    <citation type="journal article" date="2011" name="Genetics">
        <title>Massive changes in genome architecture accompany the transition to self-fertility in the filamentous fungus Neurospora tetrasperma.</title>
        <authorList>
            <person name="Ellison C.E."/>
            <person name="Stajich J.E."/>
            <person name="Jacobson D.J."/>
            <person name="Natvig D.O."/>
            <person name="Lapidus A."/>
            <person name="Foster B."/>
            <person name="Aerts A."/>
            <person name="Riley R."/>
            <person name="Lindquist E.A."/>
            <person name="Grigoriev I.V."/>
            <person name="Taylor J.W."/>
        </authorList>
    </citation>
    <scope>NUCLEOTIDE SEQUENCE [LARGE SCALE GENOMIC DNA]</scope>
    <source>
        <strain evidence="2">FGSC 2508 / P0657</strain>
    </source>
</reference>
<evidence type="ECO:0000313" key="2">
    <source>
        <dbReference type="Proteomes" id="UP000008065"/>
    </source>
</evidence>
<dbReference type="OrthoDB" id="4587744at2759"/>
<dbReference type="VEuPathDB" id="FungiDB:NEUTE1DRAFT_40208"/>
<gene>
    <name evidence="1" type="ORF">NEUTE1DRAFT_40208</name>
</gene>
<proteinExistence type="predicted"/>
<sequence length="55" mass="6256">MRAGNFYSEKITYNTRDSLVVTDPTTSLALTGLSMGERTGSRVFQWVWSYVLSVY</sequence>
<name>F8MFT8_NEUT8</name>
<protein>
    <submittedName>
        <fullName evidence="1">Uncharacterized protein</fullName>
    </submittedName>
</protein>
<organism evidence="1 2">
    <name type="scientific">Neurospora tetrasperma (strain FGSC 2508 / ATCC MYA-4615 / P0657)</name>
    <dbReference type="NCBI Taxonomy" id="510951"/>
    <lineage>
        <taxon>Eukaryota</taxon>
        <taxon>Fungi</taxon>
        <taxon>Dikarya</taxon>
        <taxon>Ascomycota</taxon>
        <taxon>Pezizomycotina</taxon>
        <taxon>Sordariomycetes</taxon>
        <taxon>Sordariomycetidae</taxon>
        <taxon>Sordariales</taxon>
        <taxon>Sordariaceae</taxon>
        <taxon>Neurospora</taxon>
    </lineage>
</organism>
<dbReference type="HOGENOM" id="CLU_188785_1_2_1"/>